<dbReference type="STRING" id="224129.A0A1W4WRX7"/>
<gene>
    <name evidence="8" type="primary">LOC108735343</name>
</gene>
<keyword evidence="4 5" id="KW-0833">Ubl conjugation pathway</keyword>
<accession>A0A1W4WRX7</accession>
<comment type="pathway">
    <text evidence="1 5">Protein modification; protein neddylation.</text>
</comment>
<proteinExistence type="inferred from homology"/>
<protein>
    <recommendedName>
        <fullName evidence="3 5">NEDD8-activating enzyme E1 regulatory subunit</fullName>
    </recommendedName>
</protein>
<dbReference type="PIRSF" id="PIRSF039099">
    <property type="entry name" value="APP-BP1"/>
    <property type="match status" value="1"/>
</dbReference>
<dbReference type="FunCoup" id="A0A1W4WRX7">
    <property type="interactions" value="2064"/>
</dbReference>
<organism evidence="7 8">
    <name type="scientific">Agrilus planipennis</name>
    <name type="common">Emerald ash borer</name>
    <name type="synonym">Agrilus marcopoli</name>
    <dbReference type="NCBI Taxonomy" id="224129"/>
    <lineage>
        <taxon>Eukaryota</taxon>
        <taxon>Metazoa</taxon>
        <taxon>Ecdysozoa</taxon>
        <taxon>Arthropoda</taxon>
        <taxon>Hexapoda</taxon>
        <taxon>Insecta</taxon>
        <taxon>Pterygota</taxon>
        <taxon>Neoptera</taxon>
        <taxon>Endopterygota</taxon>
        <taxon>Coleoptera</taxon>
        <taxon>Polyphaga</taxon>
        <taxon>Elateriformia</taxon>
        <taxon>Buprestoidea</taxon>
        <taxon>Buprestidae</taxon>
        <taxon>Agrilinae</taxon>
        <taxon>Agrilus</taxon>
    </lineage>
</organism>
<dbReference type="Gene3D" id="3.40.50.720">
    <property type="entry name" value="NAD(P)-binding Rossmann-like Domain"/>
    <property type="match status" value="2"/>
</dbReference>
<dbReference type="GO" id="GO:0005737">
    <property type="term" value="C:cytoplasm"/>
    <property type="evidence" value="ECO:0007669"/>
    <property type="project" value="TreeGrafter"/>
</dbReference>
<keyword evidence="7" id="KW-1185">Reference proteome</keyword>
<evidence type="ECO:0000313" key="7">
    <source>
        <dbReference type="Proteomes" id="UP000192223"/>
    </source>
</evidence>
<dbReference type="GO" id="GO:0045116">
    <property type="term" value="P:protein neddylation"/>
    <property type="evidence" value="ECO:0007669"/>
    <property type="project" value="UniProtKB-UniRule"/>
</dbReference>
<sequence>MSTPSPKSPEQREKHRKYDRQLRLWGDHGQKLLENAKVCLINATALGTETLKSLVLPGIGAFTIVDGEKVTEEDVGSNFFFEEDSIGTSRAQAATHALLELNQDVRGDYIDESIENVMSHTHNFFKNFTVIIATSLPEKTLVPLSKLLWEADIPFLVGRSLGFFGYIRLQTKEHTVVETHPDNENLDLRLDKPWPALKEHLDKIDVESLDNKERSHVPALVILYYYMQKFRDQHGGKLPSNRIEKEKLRQMIREGFSPDEHGIRILEENYEQAINLVNTCVNPVSIPPNVKNILEDEKCTNLNQESTPFWIMAAALKEIVEAEGSLPLKGSLPDMAADTASYVTLQQLYQTQAQLQSETLYRHAVQIARSLGQAPDTICEADVKLFCKHSSEISVIRGSCIADEYEKNSINLALHLDDPENLIYYYIILKGLERFVSEYNVYPGQFAEQVEPDVSKLKTIIFKLLSQWGNTAAPVSDDRVHEMCRCGGAELHSVSAILAGCAAHEVIKVITHQYKVINNTFVYDAITSTSATFSL</sequence>
<dbReference type="InParanoid" id="A0A1W4WRX7"/>
<name>A0A1W4WRX7_AGRPL</name>
<dbReference type="CDD" id="cd01493">
    <property type="entry name" value="APPBP1_RUB"/>
    <property type="match status" value="1"/>
</dbReference>
<reference evidence="8" key="1">
    <citation type="submission" date="2025-08" db="UniProtKB">
        <authorList>
            <consortium name="RefSeq"/>
        </authorList>
    </citation>
    <scope>IDENTIFICATION</scope>
    <source>
        <tissue evidence="8">Entire body</tissue>
    </source>
</reference>
<dbReference type="AlphaFoldDB" id="A0A1W4WRX7"/>
<dbReference type="GeneID" id="108735343"/>
<dbReference type="SUPFAM" id="SSF69572">
    <property type="entry name" value="Activating enzymes of the ubiquitin-like proteins"/>
    <property type="match status" value="1"/>
</dbReference>
<dbReference type="InterPro" id="IPR035985">
    <property type="entry name" value="Ubiquitin-activating_enz"/>
</dbReference>
<dbReference type="PANTHER" id="PTHR10953">
    <property type="entry name" value="UBIQUITIN-ACTIVATING ENZYME E1"/>
    <property type="match status" value="1"/>
</dbReference>
<evidence type="ECO:0000256" key="2">
    <source>
        <dbReference type="ARBA" id="ARBA00006868"/>
    </source>
</evidence>
<evidence type="ECO:0000256" key="5">
    <source>
        <dbReference type="PIRNR" id="PIRNR039099"/>
    </source>
</evidence>
<dbReference type="FunFam" id="3.40.50.720:FF:000475">
    <property type="entry name" value="NEDD8-activating enzyme E1 regulatory subunit"/>
    <property type="match status" value="1"/>
</dbReference>
<dbReference type="RefSeq" id="XP_018322780.1">
    <property type="nucleotide sequence ID" value="XM_018467278.2"/>
</dbReference>
<feature type="domain" description="THIF-type NAD/FAD binding fold" evidence="6">
    <location>
        <begin position="18"/>
        <end position="531"/>
    </location>
</feature>
<dbReference type="Pfam" id="PF00899">
    <property type="entry name" value="ThiF"/>
    <property type="match status" value="1"/>
</dbReference>
<evidence type="ECO:0000313" key="8">
    <source>
        <dbReference type="RefSeq" id="XP_018322780.1"/>
    </source>
</evidence>
<dbReference type="UniPathway" id="UPA00885"/>
<comment type="similarity">
    <text evidence="2 5">Belongs to the ubiquitin-activating E1 family. ULA1 subfamily.</text>
</comment>
<dbReference type="InterPro" id="IPR045886">
    <property type="entry name" value="ThiF/MoeB/HesA"/>
</dbReference>
<evidence type="ECO:0000259" key="6">
    <source>
        <dbReference type="Pfam" id="PF00899"/>
    </source>
</evidence>
<dbReference type="Proteomes" id="UP000192223">
    <property type="component" value="Unplaced"/>
</dbReference>
<evidence type="ECO:0000256" key="4">
    <source>
        <dbReference type="ARBA" id="ARBA00022786"/>
    </source>
</evidence>
<dbReference type="GO" id="GO:0019781">
    <property type="term" value="F:NEDD8 activating enzyme activity"/>
    <property type="evidence" value="ECO:0007669"/>
    <property type="project" value="UniProtKB-UniRule"/>
</dbReference>
<evidence type="ECO:0000256" key="3">
    <source>
        <dbReference type="ARBA" id="ARBA00015407"/>
    </source>
</evidence>
<dbReference type="OrthoDB" id="1708823at2759"/>
<dbReference type="PANTHER" id="PTHR10953:SF29">
    <property type="entry name" value="NEDD8-ACTIVATING ENZYME E1 REGULATORY SUBUNIT"/>
    <property type="match status" value="1"/>
</dbReference>
<dbReference type="InterPro" id="IPR030667">
    <property type="entry name" value="APP-BP1"/>
</dbReference>
<dbReference type="KEGG" id="apln:108735343"/>
<evidence type="ECO:0000256" key="1">
    <source>
        <dbReference type="ARBA" id="ARBA00005032"/>
    </source>
</evidence>
<dbReference type="InterPro" id="IPR000594">
    <property type="entry name" value="ThiF_NAD_FAD-bd"/>
</dbReference>
<dbReference type="CTD" id="39244"/>